<dbReference type="EMBL" id="RHJS01000002">
    <property type="protein sequence ID" value="RRK34069.1"/>
    <property type="molecule type" value="Genomic_DNA"/>
</dbReference>
<sequence length="125" mass="13936">MDMAKKNPYVFTIGFDETDPVHVRAAEILNGTKKKAQLIAAAILSYVDGVDSERIPDFHVESFQPLLEKLIQKELEKAMSGCLAISAGKEDQSSDSVLDLSPEEKEMDESITQNIMDAMDIFRKN</sequence>
<comment type="caution">
    <text evidence="2">The sequence shown here is derived from an EMBL/GenBank/DDBJ whole genome shotgun (WGS) entry which is preliminary data.</text>
</comment>
<evidence type="ECO:0000313" key="2">
    <source>
        <dbReference type="EMBL" id="RRK34069.1"/>
    </source>
</evidence>
<keyword evidence="3" id="KW-1185">Reference proteome</keyword>
<dbReference type="AlphaFoldDB" id="A0A426DMP4"/>
<protein>
    <submittedName>
        <fullName evidence="2">Stage III sporulation protein AF</fullName>
    </submittedName>
</protein>
<evidence type="ECO:0000256" key="1">
    <source>
        <dbReference type="SAM" id="MobiDB-lite"/>
    </source>
</evidence>
<reference evidence="2" key="1">
    <citation type="submission" date="2018-10" db="EMBL/GenBank/DDBJ databases">
        <title>Schaedlerella arabinophila gen. nov. sp. nov., isolated from the mouse intestinal tract and comparative analysis with the genome of the closely related altered Schaedler flora strain ASF502.</title>
        <authorList>
            <person name="Miyake S."/>
            <person name="Soh M."/>
            <person name="Seedorf H."/>
        </authorList>
    </citation>
    <scope>NUCLEOTIDE SEQUENCE [LARGE SCALE GENOMIC DNA]</scope>
    <source>
        <strain evidence="2">DSM 106076</strain>
    </source>
</reference>
<gene>
    <name evidence="2" type="ORF">EBB54_24020</name>
</gene>
<proteinExistence type="predicted"/>
<evidence type="ECO:0000313" key="3">
    <source>
        <dbReference type="Proteomes" id="UP000274920"/>
    </source>
</evidence>
<organism evidence="2 3">
    <name type="scientific">Schaedlerella arabinosiphila</name>
    <dbReference type="NCBI Taxonomy" id="2044587"/>
    <lineage>
        <taxon>Bacteria</taxon>
        <taxon>Bacillati</taxon>
        <taxon>Bacillota</taxon>
        <taxon>Clostridia</taxon>
        <taxon>Lachnospirales</taxon>
        <taxon>Lachnospiraceae</taxon>
        <taxon>Schaedlerella</taxon>
    </lineage>
</organism>
<accession>A0A426DMP4</accession>
<dbReference type="Proteomes" id="UP000274920">
    <property type="component" value="Unassembled WGS sequence"/>
</dbReference>
<name>A0A426DMP4_9FIRM</name>
<feature type="region of interest" description="Disordered" evidence="1">
    <location>
        <begin position="88"/>
        <end position="109"/>
    </location>
</feature>